<sequence length="293" mass="32695">MRVLRDANVMLTLAAVTVLIFMIGIVSAMILEEYAKVRGAYAVYQARSEQDRHDAQKAIAQSCFGMDRPTFVQCVSDKIEVYDRSQDNNQDLQAQKDMAFWAFCTFLTSCGSLAITGVGIYYVRNTLLSSIEATNRELRAYLSVSPDGINPLQIRPMVIGHVSVKNVGQAIAKDVHLMVRMTISQNRDLSGFEVSKAESKPTGSIAPTASIWKGSVQTLSFAEIIPEAGKQNYLYVWGAVYYDDGFRQRRRTAFCHRYDTDSRVTEKDKAGQITNIHISADKARYTETGNDAD</sequence>
<accession>A0A1A5I4Z0</accession>
<evidence type="ECO:0000313" key="3">
    <source>
        <dbReference type="Proteomes" id="UP000093748"/>
    </source>
</evidence>
<dbReference type="Proteomes" id="UP000093748">
    <property type="component" value="Unassembled WGS sequence"/>
</dbReference>
<feature type="transmembrane region" description="Helical" evidence="1">
    <location>
        <begin position="98"/>
        <end position="123"/>
    </location>
</feature>
<comment type="caution">
    <text evidence="2">The sequence shown here is derived from an EMBL/GenBank/DDBJ whole genome shotgun (WGS) entry which is preliminary data.</text>
</comment>
<gene>
    <name evidence="2" type="ORF">BAE39_18160</name>
</gene>
<organism evidence="2 3">
    <name type="scientific">Rhizobium loti</name>
    <name type="common">Mesorhizobium loti</name>
    <dbReference type="NCBI Taxonomy" id="381"/>
    <lineage>
        <taxon>Bacteria</taxon>
        <taxon>Pseudomonadati</taxon>
        <taxon>Pseudomonadota</taxon>
        <taxon>Alphaproteobacteria</taxon>
        <taxon>Hyphomicrobiales</taxon>
        <taxon>Phyllobacteriaceae</taxon>
        <taxon>Mesorhizobium</taxon>
    </lineage>
</organism>
<dbReference type="GeneID" id="66682613"/>
<keyword evidence="1" id="KW-0812">Transmembrane</keyword>
<evidence type="ECO:0000256" key="1">
    <source>
        <dbReference type="SAM" id="Phobius"/>
    </source>
</evidence>
<keyword evidence="1" id="KW-1133">Transmembrane helix</keyword>
<dbReference type="RefSeq" id="WP_032931343.1">
    <property type="nucleotide sequence ID" value="NZ_LZTH01000001.1"/>
</dbReference>
<name>A0A1A5I4Z0_RHILI</name>
<dbReference type="AlphaFoldDB" id="A0A1A5I4Z0"/>
<dbReference type="EMBL" id="LZTJ01000023">
    <property type="protein sequence ID" value="OBP74279.1"/>
    <property type="molecule type" value="Genomic_DNA"/>
</dbReference>
<proteinExistence type="predicted"/>
<evidence type="ECO:0000313" key="2">
    <source>
        <dbReference type="EMBL" id="OBP74279.1"/>
    </source>
</evidence>
<reference evidence="3" key="1">
    <citation type="submission" date="2016-06" db="EMBL/GenBank/DDBJ databases">
        <title>NZP2037 Pacbio-Illumina hybrid assembly.</title>
        <authorList>
            <person name="Ramsay J.P."/>
        </authorList>
    </citation>
    <scope>NUCLEOTIDE SEQUENCE [LARGE SCALE GENOMIC DNA]</scope>
    <source>
        <strain evidence="3">R7ANS::ICEMlSym2042</strain>
    </source>
</reference>
<dbReference type="OrthoDB" id="7597039at2"/>
<keyword evidence="1" id="KW-0472">Membrane</keyword>
<protein>
    <submittedName>
        <fullName evidence="2">Uncharacterized protein</fullName>
    </submittedName>
</protein>
<feature type="transmembrane region" description="Helical" evidence="1">
    <location>
        <begin position="7"/>
        <end position="31"/>
    </location>
</feature>